<evidence type="ECO:0000256" key="3">
    <source>
        <dbReference type="ARBA" id="ARBA00012438"/>
    </source>
</evidence>
<dbReference type="InterPro" id="IPR001789">
    <property type="entry name" value="Sig_transdc_resp-reg_receiver"/>
</dbReference>
<dbReference type="Pfam" id="PF00512">
    <property type="entry name" value="HisKA"/>
    <property type="match status" value="1"/>
</dbReference>
<comment type="subcellular location">
    <subcellularLocation>
        <location evidence="2">Cell membrane</location>
        <topology evidence="2">Multi-pass membrane protein</topology>
    </subcellularLocation>
</comment>
<dbReference type="PROSITE" id="PS50110">
    <property type="entry name" value="RESPONSE_REGULATORY"/>
    <property type="match status" value="1"/>
</dbReference>
<dbReference type="SMART" id="SM00448">
    <property type="entry name" value="REC"/>
    <property type="match status" value="1"/>
</dbReference>
<feature type="transmembrane region" description="Helical" evidence="12">
    <location>
        <begin position="243"/>
        <end position="263"/>
    </location>
</feature>
<evidence type="ECO:0000256" key="2">
    <source>
        <dbReference type="ARBA" id="ARBA00004651"/>
    </source>
</evidence>
<dbReference type="InterPro" id="IPR003661">
    <property type="entry name" value="HisK_dim/P_dom"/>
</dbReference>
<evidence type="ECO:0000313" key="16">
    <source>
        <dbReference type="Proteomes" id="UP000240527"/>
    </source>
</evidence>
<feature type="domain" description="Histidine kinase" evidence="13">
    <location>
        <begin position="318"/>
        <end position="537"/>
    </location>
</feature>
<protein>
    <recommendedName>
        <fullName evidence="3">histidine kinase</fullName>
        <ecNumber evidence="3">2.7.13.3</ecNumber>
    </recommendedName>
</protein>
<dbReference type="Gene3D" id="3.40.50.2300">
    <property type="match status" value="1"/>
</dbReference>
<dbReference type="InterPro" id="IPR036097">
    <property type="entry name" value="HisK_dim/P_sf"/>
</dbReference>
<evidence type="ECO:0000259" key="14">
    <source>
        <dbReference type="PROSITE" id="PS50110"/>
    </source>
</evidence>
<keyword evidence="6" id="KW-0808">Transferase</keyword>
<feature type="transmembrane region" description="Helical" evidence="12">
    <location>
        <begin position="97"/>
        <end position="116"/>
    </location>
</feature>
<dbReference type="EC" id="2.7.13.3" evidence="3"/>
<evidence type="ECO:0000256" key="6">
    <source>
        <dbReference type="ARBA" id="ARBA00022679"/>
    </source>
</evidence>
<evidence type="ECO:0000259" key="13">
    <source>
        <dbReference type="PROSITE" id="PS50109"/>
    </source>
</evidence>
<keyword evidence="4" id="KW-1003">Cell membrane</keyword>
<feature type="transmembrane region" description="Helical" evidence="12">
    <location>
        <begin position="71"/>
        <end position="91"/>
    </location>
</feature>
<feature type="modified residue" description="4-aspartylphosphate" evidence="11">
    <location>
        <position position="607"/>
    </location>
</feature>
<feature type="transmembrane region" description="Helical" evidence="12">
    <location>
        <begin position="275"/>
        <end position="292"/>
    </location>
</feature>
<keyword evidence="16" id="KW-1185">Reference proteome</keyword>
<feature type="transmembrane region" description="Helical" evidence="12">
    <location>
        <begin position="20"/>
        <end position="38"/>
    </location>
</feature>
<dbReference type="SUPFAM" id="SSF55874">
    <property type="entry name" value="ATPase domain of HSP90 chaperone/DNA topoisomerase II/histidine kinase"/>
    <property type="match status" value="1"/>
</dbReference>
<organism evidence="15 16">
    <name type="scientific">Caulobacter segnis</name>
    <dbReference type="NCBI Taxonomy" id="88688"/>
    <lineage>
        <taxon>Bacteria</taxon>
        <taxon>Pseudomonadati</taxon>
        <taxon>Pseudomonadota</taxon>
        <taxon>Alphaproteobacteria</taxon>
        <taxon>Caulobacterales</taxon>
        <taxon>Caulobacteraceae</taxon>
        <taxon>Caulobacter</taxon>
    </lineage>
</organism>
<keyword evidence="7 12" id="KW-0812">Transmembrane</keyword>
<keyword evidence="10 12" id="KW-0472">Membrane</keyword>
<feature type="transmembrane region" description="Helical" evidence="12">
    <location>
        <begin position="162"/>
        <end position="183"/>
    </location>
</feature>
<evidence type="ECO:0000256" key="7">
    <source>
        <dbReference type="ARBA" id="ARBA00022692"/>
    </source>
</evidence>
<keyword evidence="9 12" id="KW-1133">Transmembrane helix</keyword>
<keyword evidence="5 11" id="KW-0597">Phosphoprotein</keyword>
<sequence length="681" mass="71579">MDHMPERSDLPLNLGRLKAMLLVLAFGLAVFALAALSIELPRRPGHNSPVWMPNALIAAALLRTSRDRWPILLAAAGVACWGAAVAFGAAMGLALGLTAANLVECLFCAVALLKLAGPDLSVGRPRHLALLVGVCLCATLVSGGLAALVFGLRGGDHLPLRAVSWIAGNALGLLTLVPCLLALSRARELLKERPVTRSGWVALAALAITSVAVFGQSRYPLLFVIPPALALLALELEVLGAALGVIIVGAVAVWFTGVGSGPITLVQGDLTERALFLQLFLGVSILSALPLASTSAQRRRLQAAAEEAAHVKADFLANMSHELRTPLTAVLGFAQLVERQPELSAETRAYVQRVTSAGKALRATINDILDFSKLEAGQVDIKPQPMSVAELTREAVDMFAAQAREKGVLLRLADLSDLPLLIEADPDRLRQVLLNLIGNAVKFTEVGEIAVQARLDARADHIVFEVSDTGPGMSADQSKRLFQRFSQVDAGAARKHGGTGLGLAICKGLVEAMGGSIGVDSRQGQGSRFWFTIPAILAEPASEPSTPAEVVSLPEDCRVLVVDDNTANRQLVRAILTPFGAVLTEAADGDEAIEAAEARPFDIILMDLRMPKMDGRTATARIRTGRGLNRGKPILAFSADASAPIADPLFSGHVNKPMTASGLVQAMSEAIANGGAARGPV</sequence>
<dbReference type="CDD" id="cd17546">
    <property type="entry name" value="REC_hyHK_CKI1_RcsC-like"/>
    <property type="match status" value="1"/>
</dbReference>
<feature type="transmembrane region" description="Helical" evidence="12">
    <location>
        <begin position="195"/>
        <end position="213"/>
    </location>
</feature>
<dbReference type="Pfam" id="PF05231">
    <property type="entry name" value="MASE1"/>
    <property type="match status" value="1"/>
</dbReference>
<dbReference type="Pfam" id="PF00072">
    <property type="entry name" value="Response_reg"/>
    <property type="match status" value="1"/>
</dbReference>
<feature type="transmembrane region" description="Helical" evidence="12">
    <location>
        <begin position="128"/>
        <end position="150"/>
    </location>
</feature>
<dbReference type="Pfam" id="PF02518">
    <property type="entry name" value="HATPase_c"/>
    <property type="match status" value="1"/>
</dbReference>
<name>A0ABN5IW62_9CAUL</name>
<dbReference type="InterPro" id="IPR004358">
    <property type="entry name" value="Sig_transdc_His_kin-like_C"/>
</dbReference>
<dbReference type="Gene3D" id="1.10.287.130">
    <property type="match status" value="1"/>
</dbReference>
<dbReference type="SMART" id="SM00388">
    <property type="entry name" value="HisKA"/>
    <property type="match status" value="1"/>
</dbReference>
<keyword evidence="8" id="KW-0418">Kinase</keyword>
<gene>
    <name evidence="15" type="ORF">B7G68_14945</name>
</gene>
<dbReference type="SUPFAM" id="SSF47384">
    <property type="entry name" value="Homodimeric domain of signal transducing histidine kinase"/>
    <property type="match status" value="1"/>
</dbReference>
<evidence type="ECO:0000256" key="11">
    <source>
        <dbReference type="PROSITE-ProRule" id="PRU00169"/>
    </source>
</evidence>
<dbReference type="PANTHER" id="PTHR43047">
    <property type="entry name" value="TWO-COMPONENT HISTIDINE PROTEIN KINASE"/>
    <property type="match status" value="1"/>
</dbReference>
<dbReference type="InterPro" id="IPR007895">
    <property type="entry name" value="MASE1"/>
</dbReference>
<dbReference type="InterPro" id="IPR003594">
    <property type="entry name" value="HATPase_dom"/>
</dbReference>
<evidence type="ECO:0000256" key="9">
    <source>
        <dbReference type="ARBA" id="ARBA00022989"/>
    </source>
</evidence>
<evidence type="ECO:0000313" key="15">
    <source>
        <dbReference type="EMBL" id="AVQ03032.1"/>
    </source>
</evidence>
<evidence type="ECO:0000256" key="4">
    <source>
        <dbReference type="ARBA" id="ARBA00022475"/>
    </source>
</evidence>
<dbReference type="PROSITE" id="PS50109">
    <property type="entry name" value="HIS_KIN"/>
    <property type="match status" value="1"/>
</dbReference>
<evidence type="ECO:0000256" key="8">
    <source>
        <dbReference type="ARBA" id="ARBA00022777"/>
    </source>
</evidence>
<dbReference type="InterPro" id="IPR011006">
    <property type="entry name" value="CheY-like_superfamily"/>
</dbReference>
<dbReference type="EMBL" id="CP027850">
    <property type="protein sequence ID" value="AVQ03032.1"/>
    <property type="molecule type" value="Genomic_DNA"/>
</dbReference>
<proteinExistence type="predicted"/>
<dbReference type="CDD" id="cd16922">
    <property type="entry name" value="HATPase_EvgS-ArcB-TorS-like"/>
    <property type="match status" value="1"/>
</dbReference>
<dbReference type="SUPFAM" id="SSF52172">
    <property type="entry name" value="CheY-like"/>
    <property type="match status" value="1"/>
</dbReference>
<reference evidence="15 16" key="1">
    <citation type="journal article" date="2015" name="Biotechnol. Bioeng.">
        <title>Genome sequence and phenotypic characterization of Caulobacter segnis.</title>
        <authorList>
            <person name="Patel S."/>
            <person name="Fletcher B."/>
            <person name="Scott D.C."/>
            <person name="Ely B."/>
        </authorList>
    </citation>
    <scope>NUCLEOTIDE SEQUENCE [LARGE SCALE GENOMIC DNA]</scope>
    <source>
        <strain evidence="15 16">TK0059</strain>
    </source>
</reference>
<comment type="catalytic activity">
    <reaction evidence="1">
        <text>ATP + protein L-histidine = ADP + protein N-phospho-L-histidine.</text>
        <dbReference type="EC" id="2.7.13.3"/>
    </reaction>
</comment>
<evidence type="ECO:0000256" key="10">
    <source>
        <dbReference type="ARBA" id="ARBA00023136"/>
    </source>
</evidence>
<dbReference type="PRINTS" id="PR00344">
    <property type="entry name" value="BCTRLSENSOR"/>
</dbReference>
<dbReference type="InterPro" id="IPR005467">
    <property type="entry name" value="His_kinase_dom"/>
</dbReference>
<dbReference type="CDD" id="cd00082">
    <property type="entry name" value="HisKA"/>
    <property type="match status" value="1"/>
</dbReference>
<dbReference type="Proteomes" id="UP000240527">
    <property type="component" value="Chromosome"/>
</dbReference>
<feature type="domain" description="Response regulatory" evidence="14">
    <location>
        <begin position="558"/>
        <end position="671"/>
    </location>
</feature>
<accession>A0ABN5IW62</accession>
<dbReference type="Gene3D" id="3.30.565.10">
    <property type="entry name" value="Histidine kinase-like ATPase, C-terminal domain"/>
    <property type="match status" value="1"/>
</dbReference>
<evidence type="ECO:0000256" key="1">
    <source>
        <dbReference type="ARBA" id="ARBA00000085"/>
    </source>
</evidence>
<dbReference type="SMART" id="SM00387">
    <property type="entry name" value="HATPase_c"/>
    <property type="match status" value="1"/>
</dbReference>
<evidence type="ECO:0000256" key="5">
    <source>
        <dbReference type="ARBA" id="ARBA00022553"/>
    </source>
</evidence>
<dbReference type="InterPro" id="IPR036890">
    <property type="entry name" value="HATPase_C_sf"/>
</dbReference>
<evidence type="ECO:0000256" key="12">
    <source>
        <dbReference type="SAM" id="Phobius"/>
    </source>
</evidence>